<dbReference type="CDD" id="cd00090">
    <property type="entry name" value="HTH_ARSR"/>
    <property type="match status" value="1"/>
</dbReference>
<dbReference type="PANTHER" id="PTHR43132:SF2">
    <property type="entry name" value="ARSENICAL RESISTANCE OPERON REPRESSOR ARSR-RELATED"/>
    <property type="match status" value="1"/>
</dbReference>
<dbReference type="Proteomes" id="UP000298324">
    <property type="component" value="Unassembled WGS sequence"/>
</dbReference>
<dbReference type="GO" id="GO:0003677">
    <property type="term" value="F:DNA binding"/>
    <property type="evidence" value="ECO:0007669"/>
    <property type="project" value="UniProtKB-KW"/>
</dbReference>
<dbReference type="RefSeq" id="WP_190259326.1">
    <property type="nucleotide sequence ID" value="NZ_QFGA01000003.1"/>
</dbReference>
<dbReference type="SUPFAM" id="SSF46785">
    <property type="entry name" value="Winged helix' DNA-binding domain"/>
    <property type="match status" value="1"/>
</dbReference>
<dbReference type="PROSITE" id="PS50987">
    <property type="entry name" value="HTH_ARSR_2"/>
    <property type="match status" value="1"/>
</dbReference>
<evidence type="ECO:0000313" key="6">
    <source>
        <dbReference type="Proteomes" id="UP000298324"/>
    </source>
</evidence>
<dbReference type="InterPro" id="IPR036390">
    <property type="entry name" value="WH_DNA-bd_sf"/>
</dbReference>
<evidence type="ECO:0000259" key="4">
    <source>
        <dbReference type="PROSITE" id="PS50987"/>
    </source>
</evidence>
<sequence>MLEEKLTQNKADILKAMAHPTRINILESLREGERCVCEIIELVDSEQSNTSQHLAQLKKNGIISSRKDGLKVIYKVNNREIFFLLDLLDNIIASQMEESMAILEGLKKRRSHGQLSP</sequence>
<evidence type="ECO:0000256" key="2">
    <source>
        <dbReference type="ARBA" id="ARBA00023125"/>
    </source>
</evidence>
<proteinExistence type="predicted"/>
<dbReference type="InterPro" id="IPR051011">
    <property type="entry name" value="Metal_resp_trans_reg"/>
</dbReference>
<dbReference type="GO" id="GO:0003700">
    <property type="term" value="F:DNA-binding transcription factor activity"/>
    <property type="evidence" value="ECO:0007669"/>
    <property type="project" value="InterPro"/>
</dbReference>
<name>A0A4Y7R7Y4_9FIRM</name>
<dbReference type="PRINTS" id="PR00778">
    <property type="entry name" value="HTHARSR"/>
</dbReference>
<dbReference type="InterPro" id="IPR036388">
    <property type="entry name" value="WH-like_DNA-bd_sf"/>
</dbReference>
<keyword evidence="2" id="KW-0238">DNA-binding</keyword>
<dbReference type="NCBIfam" id="NF033788">
    <property type="entry name" value="HTH_metalloreg"/>
    <property type="match status" value="1"/>
</dbReference>
<dbReference type="AlphaFoldDB" id="A0A4Y7R7Y4"/>
<dbReference type="EMBL" id="QFGA01000003">
    <property type="protein sequence ID" value="TEB05085.1"/>
    <property type="molecule type" value="Genomic_DNA"/>
</dbReference>
<keyword evidence="6" id="KW-1185">Reference proteome</keyword>
<feature type="domain" description="HTH arsR-type" evidence="4">
    <location>
        <begin position="2"/>
        <end position="99"/>
    </location>
</feature>
<organism evidence="5 6">
    <name type="scientific">Pelotomaculum schinkii</name>
    <dbReference type="NCBI Taxonomy" id="78350"/>
    <lineage>
        <taxon>Bacteria</taxon>
        <taxon>Bacillati</taxon>
        <taxon>Bacillota</taxon>
        <taxon>Clostridia</taxon>
        <taxon>Eubacteriales</taxon>
        <taxon>Desulfotomaculaceae</taxon>
        <taxon>Pelotomaculum</taxon>
    </lineage>
</organism>
<accession>A0A4Y7R7Y4</accession>
<dbReference type="Gene3D" id="1.10.10.10">
    <property type="entry name" value="Winged helix-like DNA-binding domain superfamily/Winged helix DNA-binding domain"/>
    <property type="match status" value="1"/>
</dbReference>
<dbReference type="InterPro" id="IPR011991">
    <property type="entry name" value="ArsR-like_HTH"/>
</dbReference>
<dbReference type="InterPro" id="IPR001845">
    <property type="entry name" value="HTH_ArsR_DNA-bd_dom"/>
</dbReference>
<protein>
    <submittedName>
        <fullName evidence="5">Putative HTH-type transcriptional regulator</fullName>
    </submittedName>
</protein>
<keyword evidence="1" id="KW-0805">Transcription regulation</keyword>
<reference evidence="5 6" key="1">
    <citation type="journal article" date="2018" name="Environ. Microbiol.">
        <title>Novel energy conservation strategies and behaviour of Pelotomaculum schinkii driving syntrophic propionate catabolism.</title>
        <authorList>
            <person name="Hidalgo-Ahumada C.A.P."/>
            <person name="Nobu M.K."/>
            <person name="Narihiro T."/>
            <person name="Tamaki H."/>
            <person name="Liu W.T."/>
            <person name="Kamagata Y."/>
            <person name="Stams A.J.M."/>
            <person name="Imachi H."/>
            <person name="Sousa D.Z."/>
        </authorList>
    </citation>
    <scope>NUCLEOTIDE SEQUENCE [LARGE SCALE GENOMIC DNA]</scope>
    <source>
        <strain evidence="5 6">HH</strain>
    </source>
</reference>
<dbReference type="Pfam" id="PF01022">
    <property type="entry name" value="HTH_5"/>
    <property type="match status" value="1"/>
</dbReference>
<evidence type="ECO:0000256" key="3">
    <source>
        <dbReference type="ARBA" id="ARBA00023163"/>
    </source>
</evidence>
<comment type="caution">
    <text evidence="5">The sequence shown here is derived from an EMBL/GenBank/DDBJ whole genome shotgun (WGS) entry which is preliminary data.</text>
</comment>
<evidence type="ECO:0000313" key="5">
    <source>
        <dbReference type="EMBL" id="TEB05085.1"/>
    </source>
</evidence>
<gene>
    <name evidence="5" type="ORF">Psch_03848</name>
</gene>
<keyword evidence="3" id="KW-0804">Transcription</keyword>
<dbReference type="SMART" id="SM00418">
    <property type="entry name" value="HTH_ARSR"/>
    <property type="match status" value="1"/>
</dbReference>
<dbReference type="PANTHER" id="PTHR43132">
    <property type="entry name" value="ARSENICAL RESISTANCE OPERON REPRESSOR ARSR-RELATED"/>
    <property type="match status" value="1"/>
</dbReference>
<evidence type="ECO:0000256" key="1">
    <source>
        <dbReference type="ARBA" id="ARBA00023015"/>
    </source>
</evidence>